<comment type="function">
    <text evidence="1">Plays a role in synthesis, processing and/or stability of 23S rRNA.</text>
</comment>
<evidence type="ECO:0000256" key="1">
    <source>
        <dbReference type="ARBA" id="ARBA00002868"/>
    </source>
</evidence>
<dbReference type="GO" id="GO:0042254">
    <property type="term" value="P:ribosome biogenesis"/>
    <property type="evidence" value="ECO:0007669"/>
    <property type="project" value="UniProtKB-KW"/>
</dbReference>
<comment type="similarity">
    <text evidence="2">Belongs to the DUF177 domain family.</text>
</comment>
<dbReference type="PANTHER" id="PTHR38099">
    <property type="entry name" value="LARGE RIBOSOMAL RNA SUBUNIT ACCUMULATION PROTEIN YCED"/>
    <property type="match status" value="1"/>
</dbReference>
<dbReference type="InterPro" id="IPR039255">
    <property type="entry name" value="YceD_bac"/>
</dbReference>
<reference evidence="6" key="1">
    <citation type="submission" date="2009-10" db="EMBL/GenBank/DDBJ databases">
        <title>Diversity of trophic interactions inside an arsenic-rich microbial ecosystem.</title>
        <authorList>
            <person name="Bertin P.N."/>
            <person name="Heinrich-Salmeron A."/>
            <person name="Pelletier E."/>
            <person name="Goulhen-Chollet F."/>
            <person name="Arsene-Ploetze F."/>
            <person name="Gallien S."/>
            <person name="Calteau A."/>
            <person name="Vallenet D."/>
            <person name="Casiot C."/>
            <person name="Chane-Woon-Ming B."/>
            <person name="Giloteaux L."/>
            <person name="Barakat M."/>
            <person name="Bonnefoy V."/>
            <person name="Bruneel O."/>
            <person name="Chandler M."/>
            <person name="Cleiss J."/>
            <person name="Duran R."/>
            <person name="Elbaz-Poulichet F."/>
            <person name="Fonknechten N."/>
            <person name="Lauga B."/>
            <person name="Mornico D."/>
            <person name="Ortet P."/>
            <person name="Schaeffer C."/>
            <person name="Siguier P."/>
            <person name="Alexander Thil Smith A."/>
            <person name="Van Dorsselaer A."/>
            <person name="Weissenbach J."/>
            <person name="Medigue C."/>
            <person name="Le Paslier D."/>
        </authorList>
    </citation>
    <scope>NUCLEOTIDE SEQUENCE</scope>
</reference>
<dbReference type="InterPro" id="IPR003772">
    <property type="entry name" value="YceD"/>
</dbReference>
<gene>
    <name evidence="6" type="ORF">CARN7_2836</name>
</gene>
<accession>E6QPL0</accession>
<dbReference type="AlphaFoldDB" id="E6QPL0"/>
<evidence type="ECO:0000256" key="3">
    <source>
        <dbReference type="ARBA" id="ARBA00015716"/>
    </source>
</evidence>
<organism evidence="6">
    <name type="scientific">mine drainage metagenome</name>
    <dbReference type="NCBI Taxonomy" id="410659"/>
    <lineage>
        <taxon>unclassified sequences</taxon>
        <taxon>metagenomes</taxon>
        <taxon>ecological metagenomes</taxon>
    </lineage>
</organism>
<dbReference type="PANTHER" id="PTHR38099:SF1">
    <property type="entry name" value="LARGE RIBOSOMAL RNA SUBUNIT ACCUMULATION PROTEIN YCED"/>
    <property type="match status" value="1"/>
</dbReference>
<evidence type="ECO:0000256" key="4">
    <source>
        <dbReference type="ARBA" id="ARBA00022517"/>
    </source>
</evidence>
<protein>
    <recommendedName>
        <fullName evidence="3">Large ribosomal RNA subunit accumulation protein YceD</fullName>
    </recommendedName>
    <alternativeName>
        <fullName evidence="5">23S rRNA accumulation protein YceD</fullName>
    </alternativeName>
</protein>
<dbReference type="Pfam" id="PF02620">
    <property type="entry name" value="YceD"/>
    <property type="match status" value="1"/>
</dbReference>
<dbReference type="EMBL" id="CABR01000003">
    <property type="protein sequence ID" value="CBI09181.1"/>
    <property type="molecule type" value="Genomic_DNA"/>
</dbReference>
<comment type="caution">
    <text evidence="6">The sequence shown here is derived from an EMBL/GenBank/DDBJ whole genome shotgun (WGS) entry which is preliminary data.</text>
</comment>
<sequence>MHARPFIDSLDFASNGQQISSEVLVADLSRLADVLSNSEGALSYTIRGAVNKYHIPLLVLKLNGKCQLTCQRCLQGMSYEIQVDTSVLLRDQAGLDQLDDAELDEEYESILADAHLDVWHLLEDEILLSLPFAPKHESGVCRSTSEVEPQQNESHPFAALTKLKN</sequence>
<name>E6QPL0_9ZZZZ</name>
<proteinExistence type="inferred from homology"/>
<keyword evidence="4" id="KW-0690">Ribosome biogenesis</keyword>
<dbReference type="GO" id="GO:0005829">
    <property type="term" value="C:cytosol"/>
    <property type="evidence" value="ECO:0007669"/>
    <property type="project" value="TreeGrafter"/>
</dbReference>
<evidence type="ECO:0000256" key="2">
    <source>
        <dbReference type="ARBA" id="ARBA00010740"/>
    </source>
</evidence>
<evidence type="ECO:0000256" key="5">
    <source>
        <dbReference type="ARBA" id="ARBA00031841"/>
    </source>
</evidence>
<evidence type="ECO:0000313" key="6">
    <source>
        <dbReference type="EMBL" id="CBI09181.1"/>
    </source>
</evidence>